<evidence type="ECO:0000259" key="8">
    <source>
        <dbReference type="PROSITE" id="PS50893"/>
    </source>
</evidence>
<dbReference type="InterPro" id="IPR003439">
    <property type="entry name" value="ABC_transporter-like_ATP-bd"/>
</dbReference>
<dbReference type="InterPro" id="IPR003593">
    <property type="entry name" value="AAA+_ATPase"/>
</dbReference>
<evidence type="ECO:0000256" key="1">
    <source>
        <dbReference type="ARBA" id="ARBA00004202"/>
    </source>
</evidence>
<dbReference type="InterPro" id="IPR050086">
    <property type="entry name" value="MetN_ABC_transporter-like"/>
</dbReference>
<keyword evidence="5" id="KW-0547">Nucleotide-binding</keyword>
<name>A0A344PKT9_9RHOB</name>
<organism evidence="9 10">
    <name type="scientific">Paracoccus suum</name>
    <dbReference type="NCBI Taxonomy" id="2259340"/>
    <lineage>
        <taxon>Bacteria</taxon>
        <taxon>Pseudomonadati</taxon>
        <taxon>Pseudomonadota</taxon>
        <taxon>Alphaproteobacteria</taxon>
        <taxon>Rhodobacterales</taxon>
        <taxon>Paracoccaceae</taxon>
        <taxon>Paracoccus</taxon>
    </lineage>
</organism>
<protein>
    <submittedName>
        <fullName evidence="9">Amino acid ABC transporter ATP-binding protein</fullName>
    </submittedName>
</protein>
<evidence type="ECO:0000256" key="5">
    <source>
        <dbReference type="ARBA" id="ARBA00022741"/>
    </source>
</evidence>
<dbReference type="InterPro" id="IPR027417">
    <property type="entry name" value="P-loop_NTPase"/>
</dbReference>
<keyword evidence="3" id="KW-0813">Transport</keyword>
<evidence type="ECO:0000313" key="9">
    <source>
        <dbReference type="EMBL" id="AXC49994.1"/>
    </source>
</evidence>
<dbReference type="GO" id="GO:0005524">
    <property type="term" value="F:ATP binding"/>
    <property type="evidence" value="ECO:0007669"/>
    <property type="project" value="UniProtKB-KW"/>
</dbReference>
<dbReference type="AlphaFoldDB" id="A0A344PKT9"/>
<comment type="similarity">
    <text evidence="2">Belongs to the ABC transporter superfamily.</text>
</comment>
<reference evidence="10" key="1">
    <citation type="submission" date="2018-07" db="EMBL/GenBank/DDBJ databases">
        <title>Genome sequencing of Paracoccus sp. SC2-6.</title>
        <authorList>
            <person name="Heo J."/>
            <person name="Kim S.-J."/>
            <person name="Kwon S.-W."/>
        </authorList>
    </citation>
    <scope>NUCLEOTIDE SEQUENCE [LARGE SCALE GENOMIC DNA]</scope>
    <source>
        <strain evidence="10">SC2-6</strain>
    </source>
</reference>
<evidence type="ECO:0000313" key="10">
    <source>
        <dbReference type="Proteomes" id="UP000252023"/>
    </source>
</evidence>
<evidence type="ECO:0000256" key="2">
    <source>
        <dbReference type="ARBA" id="ARBA00005417"/>
    </source>
</evidence>
<dbReference type="GO" id="GO:0016887">
    <property type="term" value="F:ATP hydrolysis activity"/>
    <property type="evidence" value="ECO:0007669"/>
    <property type="project" value="InterPro"/>
</dbReference>
<dbReference type="PROSITE" id="PS50893">
    <property type="entry name" value="ABC_TRANSPORTER_2"/>
    <property type="match status" value="1"/>
</dbReference>
<dbReference type="RefSeq" id="WP_114076313.1">
    <property type="nucleotide sequence ID" value="NZ_CP030918.1"/>
</dbReference>
<sequence>MSRPALQITGLCRQLGAFPALRGISLGIEPGEHVALIGPSGSGKAMLLRCLRELDSFQRGRVEVAGEFIAAPAPPPPELLARMRRRLPFVAAEPDLPAGCTVLSCCASTAAQGDTKPTVAEEEAAEVLDRLGLGAIMARMTESLGVADQQRAAIARAVAARGEVTLLDDPASCLSGAEAQAVLNLMSEVKAAGTTMLSAVESLDFVRQNADRVVFMDRGQVVEVAATECFFTAPSSARAAEFLAQRGA</sequence>
<evidence type="ECO:0000256" key="4">
    <source>
        <dbReference type="ARBA" id="ARBA00022475"/>
    </source>
</evidence>
<gene>
    <name evidence="9" type="ORF">DRW48_10085</name>
</gene>
<dbReference type="PANTHER" id="PTHR43166:SF9">
    <property type="entry name" value="GLUTAMATE_ASPARTATE IMPORT ATP-BINDING PROTEIN GLTL"/>
    <property type="match status" value="1"/>
</dbReference>
<dbReference type="Gene3D" id="3.40.50.300">
    <property type="entry name" value="P-loop containing nucleotide triphosphate hydrolases"/>
    <property type="match status" value="1"/>
</dbReference>
<proteinExistence type="inferred from homology"/>
<dbReference type="PANTHER" id="PTHR43166">
    <property type="entry name" value="AMINO ACID IMPORT ATP-BINDING PROTEIN"/>
    <property type="match status" value="1"/>
</dbReference>
<keyword evidence="6 9" id="KW-0067">ATP-binding</keyword>
<dbReference type="SMART" id="SM00382">
    <property type="entry name" value="AAA"/>
    <property type="match status" value="1"/>
</dbReference>
<accession>A0A344PKT9</accession>
<evidence type="ECO:0000256" key="3">
    <source>
        <dbReference type="ARBA" id="ARBA00022448"/>
    </source>
</evidence>
<dbReference type="Pfam" id="PF00005">
    <property type="entry name" value="ABC_tran"/>
    <property type="match status" value="1"/>
</dbReference>
<evidence type="ECO:0000256" key="7">
    <source>
        <dbReference type="ARBA" id="ARBA00023136"/>
    </source>
</evidence>
<keyword evidence="4" id="KW-1003">Cell membrane</keyword>
<dbReference type="OrthoDB" id="9802264at2"/>
<feature type="domain" description="ABC transporter" evidence="8">
    <location>
        <begin position="6"/>
        <end position="243"/>
    </location>
</feature>
<comment type="subcellular location">
    <subcellularLocation>
        <location evidence="1">Cell membrane</location>
        <topology evidence="1">Peripheral membrane protein</topology>
    </subcellularLocation>
</comment>
<dbReference type="SUPFAM" id="SSF52540">
    <property type="entry name" value="P-loop containing nucleoside triphosphate hydrolases"/>
    <property type="match status" value="1"/>
</dbReference>
<dbReference type="KEGG" id="pars:DRW48_10085"/>
<dbReference type="EMBL" id="CP030918">
    <property type="protein sequence ID" value="AXC49994.1"/>
    <property type="molecule type" value="Genomic_DNA"/>
</dbReference>
<dbReference type="Proteomes" id="UP000252023">
    <property type="component" value="Chromosome"/>
</dbReference>
<keyword evidence="7" id="KW-0472">Membrane</keyword>
<dbReference type="GO" id="GO:0005886">
    <property type="term" value="C:plasma membrane"/>
    <property type="evidence" value="ECO:0007669"/>
    <property type="project" value="UniProtKB-SubCell"/>
</dbReference>
<evidence type="ECO:0000256" key="6">
    <source>
        <dbReference type="ARBA" id="ARBA00022840"/>
    </source>
</evidence>
<keyword evidence="10" id="KW-1185">Reference proteome</keyword>